<dbReference type="PRINTS" id="PR00038">
    <property type="entry name" value="HTHLUXR"/>
</dbReference>
<evidence type="ECO:0000256" key="5">
    <source>
        <dbReference type="PROSITE-ProRule" id="PRU00169"/>
    </source>
</evidence>
<dbReference type="CDD" id="cd17535">
    <property type="entry name" value="REC_NarL-like"/>
    <property type="match status" value="1"/>
</dbReference>
<keyword evidence="4" id="KW-0804">Transcription</keyword>
<dbReference type="RefSeq" id="WP_344733954.1">
    <property type="nucleotide sequence ID" value="NZ_BAAAZH010000020.1"/>
</dbReference>
<dbReference type="Pfam" id="PF00196">
    <property type="entry name" value="GerE"/>
    <property type="match status" value="1"/>
</dbReference>
<dbReference type="PROSITE" id="PS50043">
    <property type="entry name" value="HTH_LUXR_2"/>
    <property type="match status" value="1"/>
</dbReference>
<organism evidence="8 9">
    <name type="scientific">Nocardioides fonticola</name>
    <dbReference type="NCBI Taxonomy" id="450363"/>
    <lineage>
        <taxon>Bacteria</taxon>
        <taxon>Bacillati</taxon>
        <taxon>Actinomycetota</taxon>
        <taxon>Actinomycetes</taxon>
        <taxon>Propionibacteriales</taxon>
        <taxon>Nocardioidaceae</taxon>
        <taxon>Nocardioides</taxon>
    </lineage>
</organism>
<keyword evidence="3" id="KW-0238">DNA-binding</keyword>
<dbReference type="InterPro" id="IPR039420">
    <property type="entry name" value="WalR-like"/>
</dbReference>
<dbReference type="SUPFAM" id="SSF46894">
    <property type="entry name" value="C-terminal effector domain of the bipartite response regulators"/>
    <property type="match status" value="1"/>
</dbReference>
<name>A0ABP7XLT7_9ACTN</name>
<dbReference type="InterPro" id="IPR001789">
    <property type="entry name" value="Sig_transdc_resp-reg_receiver"/>
</dbReference>
<proteinExistence type="predicted"/>
<dbReference type="CDD" id="cd06170">
    <property type="entry name" value="LuxR_C_like"/>
    <property type="match status" value="1"/>
</dbReference>
<gene>
    <name evidence="8" type="primary">devR</name>
    <name evidence="8" type="ORF">GCM10022215_26930</name>
</gene>
<feature type="domain" description="Response regulatory" evidence="7">
    <location>
        <begin position="12"/>
        <end position="127"/>
    </location>
</feature>
<dbReference type="SMART" id="SM00448">
    <property type="entry name" value="REC"/>
    <property type="match status" value="1"/>
</dbReference>
<evidence type="ECO:0000313" key="9">
    <source>
        <dbReference type="Proteomes" id="UP001501495"/>
    </source>
</evidence>
<feature type="domain" description="HTH luxR-type" evidence="6">
    <location>
        <begin position="153"/>
        <end position="218"/>
    </location>
</feature>
<reference evidence="9" key="1">
    <citation type="journal article" date="2019" name="Int. J. Syst. Evol. Microbiol.">
        <title>The Global Catalogue of Microorganisms (GCM) 10K type strain sequencing project: providing services to taxonomists for standard genome sequencing and annotation.</title>
        <authorList>
            <consortium name="The Broad Institute Genomics Platform"/>
            <consortium name="The Broad Institute Genome Sequencing Center for Infectious Disease"/>
            <person name="Wu L."/>
            <person name="Ma J."/>
        </authorList>
    </citation>
    <scope>NUCLEOTIDE SEQUENCE [LARGE SCALE GENOMIC DNA]</scope>
    <source>
        <strain evidence="9">JCM 16703</strain>
    </source>
</reference>
<dbReference type="InterPro" id="IPR011006">
    <property type="entry name" value="CheY-like_superfamily"/>
</dbReference>
<keyword evidence="9" id="KW-1185">Reference proteome</keyword>
<sequence length="223" mass="23401">MANPATAASTVRVVIVDDHEVTRRGLIELMSTLPDIVVVGQADSVASGRAVIGAELPDVAIIDGVLPDGSGFDLCREVVDAGTTRVLALTSSDDAESLRAALRAGVTGYLLKTASARSIAKSVLTVAEGTRIIDPAVSEHVMTLATTPAEPSVDDLIAGLTEQDQRLLAAIAEGLRNKEIAERLGISEKTVRNRMTGLLRHLGAANRTQAATIALRARRPLPR</sequence>
<accession>A0ABP7XLT7</accession>
<protein>
    <submittedName>
        <fullName evidence="8">Two-component system response regulator DevR</fullName>
    </submittedName>
</protein>
<dbReference type="InterPro" id="IPR058245">
    <property type="entry name" value="NreC/VraR/RcsB-like_REC"/>
</dbReference>
<dbReference type="Pfam" id="PF00072">
    <property type="entry name" value="Response_reg"/>
    <property type="match status" value="1"/>
</dbReference>
<evidence type="ECO:0000259" key="7">
    <source>
        <dbReference type="PROSITE" id="PS50110"/>
    </source>
</evidence>
<dbReference type="Proteomes" id="UP001501495">
    <property type="component" value="Unassembled WGS sequence"/>
</dbReference>
<dbReference type="PANTHER" id="PTHR43214">
    <property type="entry name" value="TWO-COMPONENT RESPONSE REGULATOR"/>
    <property type="match status" value="1"/>
</dbReference>
<evidence type="ECO:0000259" key="6">
    <source>
        <dbReference type="PROSITE" id="PS50043"/>
    </source>
</evidence>
<dbReference type="InterPro" id="IPR016032">
    <property type="entry name" value="Sig_transdc_resp-reg_C-effctor"/>
</dbReference>
<evidence type="ECO:0000313" key="8">
    <source>
        <dbReference type="EMBL" id="GAA4121729.1"/>
    </source>
</evidence>
<evidence type="ECO:0000256" key="1">
    <source>
        <dbReference type="ARBA" id="ARBA00022553"/>
    </source>
</evidence>
<dbReference type="InterPro" id="IPR000792">
    <property type="entry name" value="Tscrpt_reg_LuxR_C"/>
</dbReference>
<evidence type="ECO:0000256" key="4">
    <source>
        <dbReference type="ARBA" id="ARBA00023163"/>
    </source>
</evidence>
<keyword evidence="2" id="KW-0805">Transcription regulation</keyword>
<dbReference type="EMBL" id="BAAAZH010000020">
    <property type="protein sequence ID" value="GAA4121729.1"/>
    <property type="molecule type" value="Genomic_DNA"/>
</dbReference>
<dbReference type="PROSITE" id="PS50110">
    <property type="entry name" value="RESPONSE_REGULATORY"/>
    <property type="match status" value="1"/>
</dbReference>
<evidence type="ECO:0000256" key="2">
    <source>
        <dbReference type="ARBA" id="ARBA00023015"/>
    </source>
</evidence>
<dbReference type="SMART" id="SM00421">
    <property type="entry name" value="HTH_LUXR"/>
    <property type="match status" value="1"/>
</dbReference>
<dbReference type="PANTHER" id="PTHR43214:SF24">
    <property type="entry name" value="TRANSCRIPTIONAL REGULATORY PROTEIN NARL-RELATED"/>
    <property type="match status" value="1"/>
</dbReference>
<comment type="caution">
    <text evidence="8">The sequence shown here is derived from an EMBL/GenBank/DDBJ whole genome shotgun (WGS) entry which is preliminary data.</text>
</comment>
<keyword evidence="1 5" id="KW-0597">Phosphoprotein</keyword>
<evidence type="ECO:0000256" key="3">
    <source>
        <dbReference type="ARBA" id="ARBA00023125"/>
    </source>
</evidence>
<feature type="modified residue" description="4-aspartylphosphate" evidence="5">
    <location>
        <position position="63"/>
    </location>
</feature>
<dbReference type="Gene3D" id="3.40.50.2300">
    <property type="match status" value="1"/>
</dbReference>
<dbReference type="SUPFAM" id="SSF52172">
    <property type="entry name" value="CheY-like"/>
    <property type="match status" value="1"/>
</dbReference>